<sequence>MSLGTHSGRPFSVEDRESRDRDPFLPLWAEGGLAVPFCSKLIASRCCQLATLSLGLLHLYGHACTAGQRNQVATQGVACPLPNSLDNGARSVDGMDQNETQPGTLHVQNEWTRGSFESAGIIDAVR</sequence>
<dbReference type="Proteomes" id="UP000193411">
    <property type="component" value="Unassembled WGS sequence"/>
</dbReference>
<proteinExistence type="predicted"/>
<feature type="non-terminal residue" evidence="1">
    <location>
        <position position="126"/>
    </location>
</feature>
<reference evidence="1 2" key="1">
    <citation type="submission" date="2016-07" db="EMBL/GenBank/DDBJ databases">
        <title>Pervasive Adenine N6-methylation of Active Genes in Fungi.</title>
        <authorList>
            <consortium name="DOE Joint Genome Institute"/>
            <person name="Mondo S.J."/>
            <person name="Dannebaum R.O."/>
            <person name="Kuo R.C."/>
            <person name="Labutti K."/>
            <person name="Haridas S."/>
            <person name="Kuo A."/>
            <person name="Salamov A."/>
            <person name="Ahrendt S.R."/>
            <person name="Lipzen A."/>
            <person name="Sullivan W."/>
            <person name="Andreopoulos W.B."/>
            <person name="Clum A."/>
            <person name="Lindquist E."/>
            <person name="Daum C."/>
            <person name="Ramamoorthy G.K."/>
            <person name="Gryganskyi A."/>
            <person name="Culley D."/>
            <person name="Magnuson J.K."/>
            <person name="James T.Y."/>
            <person name="O'Malley M.A."/>
            <person name="Stajich J.E."/>
            <person name="Spatafora J.W."/>
            <person name="Visel A."/>
            <person name="Grigoriev I.V."/>
        </authorList>
    </citation>
    <scope>NUCLEOTIDE SEQUENCE [LARGE SCALE GENOMIC DNA]</scope>
    <source>
        <strain evidence="1 2">PL171</strain>
    </source>
</reference>
<dbReference type="EMBL" id="MCFL01000030">
    <property type="protein sequence ID" value="ORZ34178.1"/>
    <property type="molecule type" value="Genomic_DNA"/>
</dbReference>
<evidence type="ECO:0000313" key="2">
    <source>
        <dbReference type="Proteomes" id="UP000193411"/>
    </source>
</evidence>
<comment type="caution">
    <text evidence="1">The sequence shown here is derived from an EMBL/GenBank/DDBJ whole genome shotgun (WGS) entry which is preliminary data.</text>
</comment>
<gene>
    <name evidence="1" type="ORF">BCR44DRAFT_39022</name>
</gene>
<organism evidence="1 2">
    <name type="scientific">Catenaria anguillulae PL171</name>
    <dbReference type="NCBI Taxonomy" id="765915"/>
    <lineage>
        <taxon>Eukaryota</taxon>
        <taxon>Fungi</taxon>
        <taxon>Fungi incertae sedis</taxon>
        <taxon>Blastocladiomycota</taxon>
        <taxon>Blastocladiomycetes</taxon>
        <taxon>Blastocladiales</taxon>
        <taxon>Catenariaceae</taxon>
        <taxon>Catenaria</taxon>
    </lineage>
</organism>
<accession>A0A1Y2HHV1</accession>
<protein>
    <submittedName>
        <fullName evidence="1">Uncharacterized protein</fullName>
    </submittedName>
</protein>
<dbReference type="AlphaFoldDB" id="A0A1Y2HHV1"/>
<keyword evidence="2" id="KW-1185">Reference proteome</keyword>
<evidence type="ECO:0000313" key="1">
    <source>
        <dbReference type="EMBL" id="ORZ34178.1"/>
    </source>
</evidence>
<name>A0A1Y2HHV1_9FUNG</name>